<evidence type="ECO:0000313" key="2">
    <source>
        <dbReference type="EMBL" id="PVD38397.1"/>
    </source>
</evidence>
<comment type="caution">
    <text evidence="2">The sequence shown here is derived from an EMBL/GenBank/DDBJ whole genome shotgun (WGS) entry which is preliminary data.</text>
</comment>
<proteinExistence type="predicted"/>
<accession>A0A2T7PYC5</accession>
<sequence length="109" mass="12522">MHWEAISPASSFAEKGTRVPTTLENRKEEDDDEEDKEDKEDEEDEEDEDEDEKEDEEQQKEQRKDKQKNKNRPAIKLSTHQARGHSSPCSDLPGGNGQHVSSPRLSCEE</sequence>
<dbReference type="EMBL" id="PZQS01000001">
    <property type="protein sequence ID" value="PVD38397.1"/>
    <property type="molecule type" value="Genomic_DNA"/>
</dbReference>
<feature type="compositionally biased region" description="Acidic residues" evidence="1">
    <location>
        <begin position="29"/>
        <end position="58"/>
    </location>
</feature>
<organism evidence="2 3">
    <name type="scientific">Pomacea canaliculata</name>
    <name type="common">Golden apple snail</name>
    <dbReference type="NCBI Taxonomy" id="400727"/>
    <lineage>
        <taxon>Eukaryota</taxon>
        <taxon>Metazoa</taxon>
        <taxon>Spiralia</taxon>
        <taxon>Lophotrochozoa</taxon>
        <taxon>Mollusca</taxon>
        <taxon>Gastropoda</taxon>
        <taxon>Caenogastropoda</taxon>
        <taxon>Architaenioglossa</taxon>
        <taxon>Ampullarioidea</taxon>
        <taxon>Ampullariidae</taxon>
        <taxon>Pomacea</taxon>
    </lineage>
</organism>
<evidence type="ECO:0000256" key="1">
    <source>
        <dbReference type="SAM" id="MobiDB-lite"/>
    </source>
</evidence>
<gene>
    <name evidence="2" type="ORF">C0Q70_01012</name>
</gene>
<feature type="region of interest" description="Disordered" evidence="1">
    <location>
        <begin position="1"/>
        <end position="109"/>
    </location>
</feature>
<dbReference type="AlphaFoldDB" id="A0A2T7PYC5"/>
<evidence type="ECO:0000313" key="3">
    <source>
        <dbReference type="Proteomes" id="UP000245119"/>
    </source>
</evidence>
<name>A0A2T7PYC5_POMCA</name>
<dbReference type="Proteomes" id="UP000245119">
    <property type="component" value="Linkage Group LG1"/>
</dbReference>
<protein>
    <submittedName>
        <fullName evidence="2">Uncharacterized protein</fullName>
    </submittedName>
</protein>
<reference evidence="2 3" key="1">
    <citation type="submission" date="2018-04" db="EMBL/GenBank/DDBJ databases">
        <title>The genome of golden apple snail Pomacea canaliculata provides insight into stress tolerance and invasive adaptation.</title>
        <authorList>
            <person name="Liu C."/>
            <person name="Liu B."/>
            <person name="Ren Y."/>
            <person name="Zhang Y."/>
            <person name="Wang H."/>
            <person name="Li S."/>
            <person name="Jiang F."/>
            <person name="Yin L."/>
            <person name="Zhang G."/>
            <person name="Qian W."/>
            <person name="Fan W."/>
        </authorList>
    </citation>
    <scope>NUCLEOTIDE SEQUENCE [LARGE SCALE GENOMIC DNA]</scope>
    <source>
        <strain evidence="2">SZHN2017</strain>
        <tissue evidence="2">Muscle</tissue>
    </source>
</reference>
<feature type="compositionally biased region" description="Polar residues" evidence="1">
    <location>
        <begin position="98"/>
        <end position="109"/>
    </location>
</feature>
<keyword evidence="3" id="KW-1185">Reference proteome</keyword>